<evidence type="ECO:0000313" key="1">
    <source>
        <dbReference type="EMBL" id="AFD02319.1"/>
    </source>
</evidence>
<dbReference type="RefSeq" id="YP_005352824.1">
    <property type="nucleotide sequence ID" value="NC_016989.1"/>
</dbReference>
<dbReference type="OrthoDB" id="13239at10239"/>
<protein>
    <submittedName>
        <fullName evidence="1">Uncharacterized protein</fullName>
    </submittedName>
</protein>
<keyword evidence="2" id="KW-1185">Reference proteome</keyword>
<evidence type="ECO:0000313" key="2">
    <source>
        <dbReference type="Proteomes" id="UP000007576"/>
    </source>
</evidence>
<sequence>MSAVESLADLQDRIESGEHATTEFGSPEHGKVVELLMCDYMGLDYEDGQFTDSRTSDGTPVQIKACQYEHSNGGDETVPGRWDAWSEALLHLLADDGQYLLVVYDGDIDPCEVDPEDFESYVLAWRFVSAEDFGALIDPDAWHDGNRPSKGQKARVFWSDVFDGIDGVDA</sequence>
<dbReference type="Proteomes" id="UP000007576">
    <property type="component" value="Segment"/>
</dbReference>
<proteinExistence type="predicted"/>
<dbReference type="GeneID" id="14517169"/>
<name>H9AZZ4_9VIRU</name>
<dbReference type="InterPro" id="IPR058715">
    <property type="entry name" value="PDDEXK_nuclease-rel"/>
</dbReference>
<reference evidence="1 2" key="1">
    <citation type="journal article" date="2012" name="J. Virol.">
        <title>Closely related archaeal Haloarcula hispanica icosahedral viruses HHIV-2 and SH1 have nonhomologous genes encoding host recognition functions.</title>
        <authorList>
            <person name="Jaakkola S.T."/>
            <person name="Penttinen R.K."/>
            <person name="Vilen S.T."/>
            <person name="Jalasvuori M."/>
            <person name="Ronnholm G."/>
            <person name="Bamford J.K."/>
            <person name="Bamford D.H."/>
            <person name="Oksanen H.M."/>
        </authorList>
    </citation>
    <scope>NUCLEOTIDE SEQUENCE [LARGE SCALE GENOMIC DNA]</scope>
</reference>
<accession>H9AZZ4</accession>
<dbReference type="EMBL" id="JN968479">
    <property type="protein sequence ID" value="AFD02319.1"/>
    <property type="molecule type" value="Genomic_DNA"/>
</dbReference>
<dbReference type="KEGG" id="vg:14517169"/>
<dbReference type="Pfam" id="PF25941">
    <property type="entry name" value="PDDEXK_16"/>
    <property type="match status" value="1"/>
</dbReference>
<organism evidence="1 2">
    <name type="scientific">Haloarcula hispanica icosahedral virus 2</name>
    <dbReference type="NCBI Taxonomy" id="1154689"/>
    <lineage>
        <taxon>Viruses</taxon>
        <taxon>Singelaviria</taxon>
        <taxon>Helvetiavirae</taxon>
        <taxon>Dividoviricota</taxon>
        <taxon>Laserviricetes</taxon>
        <taxon>Halopanivirales</taxon>
        <taxon>Sphaerolipoviridae</taxon>
        <taxon>Alphasphaerolipovirus</taxon>
        <taxon>Alphasphaerolipovirus helsinkii</taxon>
    </lineage>
</organism>